<comment type="caution">
    <text evidence="1">The sequence shown here is derived from an EMBL/GenBank/DDBJ whole genome shotgun (WGS) entry which is preliminary data.</text>
</comment>
<dbReference type="EMBL" id="BAAALR010000050">
    <property type="protein sequence ID" value="GAA1698387.1"/>
    <property type="molecule type" value="Genomic_DNA"/>
</dbReference>
<keyword evidence="2" id="KW-1185">Reference proteome</keyword>
<gene>
    <name evidence="1" type="ORF">GCM10009680_43240</name>
</gene>
<protein>
    <submittedName>
        <fullName evidence="1">Uncharacterized protein</fullName>
    </submittedName>
</protein>
<evidence type="ECO:0000313" key="1">
    <source>
        <dbReference type="EMBL" id="GAA1698387.1"/>
    </source>
</evidence>
<accession>A0ABP4U714</accession>
<reference evidence="2" key="1">
    <citation type="journal article" date="2019" name="Int. J. Syst. Evol. Microbiol.">
        <title>The Global Catalogue of Microorganisms (GCM) 10K type strain sequencing project: providing services to taxonomists for standard genome sequencing and annotation.</title>
        <authorList>
            <consortium name="The Broad Institute Genomics Platform"/>
            <consortium name="The Broad Institute Genome Sequencing Center for Infectious Disease"/>
            <person name="Wu L."/>
            <person name="Ma J."/>
        </authorList>
    </citation>
    <scope>NUCLEOTIDE SEQUENCE [LARGE SCALE GENOMIC DNA]</scope>
    <source>
        <strain evidence="2">JCM 13244</strain>
    </source>
</reference>
<name>A0ABP4U714_9ACTN</name>
<dbReference type="Proteomes" id="UP001499947">
    <property type="component" value="Unassembled WGS sequence"/>
</dbReference>
<organism evidence="1 2">
    <name type="scientific">Streptomyces yatensis</name>
    <dbReference type="NCBI Taxonomy" id="155177"/>
    <lineage>
        <taxon>Bacteria</taxon>
        <taxon>Bacillati</taxon>
        <taxon>Actinomycetota</taxon>
        <taxon>Actinomycetes</taxon>
        <taxon>Kitasatosporales</taxon>
        <taxon>Streptomycetaceae</taxon>
        <taxon>Streptomyces</taxon>
        <taxon>Streptomyces violaceusniger group</taxon>
    </lineage>
</organism>
<proteinExistence type="predicted"/>
<evidence type="ECO:0000313" key="2">
    <source>
        <dbReference type="Proteomes" id="UP001499947"/>
    </source>
</evidence>
<sequence length="109" mass="12528">MTIPDLGVTPYGADGRAEIELETYERTLPDGTVRTIQLNPRDPDECWFTALSDNLRSGRRRRRHTWWGVRGVHSRVEVGAPRRREPRRGTGRDAPLELSARDLHRLGGW</sequence>